<comment type="caution">
    <text evidence="2">The sequence shown here is derived from an EMBL/GenBank/DDBJ whole genome shotgun (WGS) entry which is preliminary data.</text>
</comment>
<dbReference type="EMBL" id="BSUM01000001">
    <property type="protein sequence ID" value="GMA31509.1"/>
    <property type="molecule type" value="Genomic_DNA"/>
</dbReference>
<dbReference type="RefSeq" id="WP_348525656.1">
    <property type="nucleotide sequence ID" value="NZ_BSUM01000001.1"/>
</dbReference>
<sequence>MARAGEVVKPTVTSRRETTTSSSPSVRTARARPSTRRIVPAEVSLVQGEAVASIVPGATTPRRRTVPLTPSIRRASSHQGRRPARPVLSESVTRTLPDAVVKVVSSTFVPGT</sequence>
<keyword evidence="3" id="KW-1185">Reference proteome</keyword>
<evidence type="ECO:0000313" key="3">
    <source>
        <dbReference type="Proteomes" id="UP001157161"/>
    </source>
</evidence>
<accession>A0AA38CSB8</accession>
<feature type="compositionally biased region" description="Basic residues" evidence="1">
    <location>
        <begin position="75"/>
        <end position="84"/>
    </location>
</feature>
<evidence type="ECO:0000256" key="1">
    <source>
        <dbReference type="SAM" id="MobiDB-lite"/>
    </source>
</evidence>
<reference evidence="2" key="2">
    <citation type="submission" date="2023-02" db="EMBL/GenBank/DDBJ databases">
        <authorList>
            <person name="Sun Q."/>
            <person name="Mori K."/>
        </authorList>
    </citation>
    <scope>NUCLEOTIDE SEQUENCE</scope>
    <source>
        <strain evidence="2">NBRC 112290</strain>
    </source>
</reference>
<proteinExistence type="predicted"/>
<reference evidence="2" key="1">
    <citation type="journal article" date="2014" name="Int. J. Syst. Evol. Microbiol.">
        <title>Complete genome sequence of Corynebacterium casei LMG S-19264T (=DSM 44701T), isolated from a smear-ripened cheese.</title>
        <authorList>
            <consortium name="US DOE Joint Genome Institute (JGI-PGF)"/>
            <person name="Walter F."/>
            <person name="Albersmeier A."/>
            <person name="Kalinowski J."/>
            <person name="Ruckert C."/>
        </authorList>
    </citation>
    <scope>NUCLEOTIDE SEQUENCE</scope>
    <source>
        <strain evidence="2">NBRC 112290</strain>
    </source>
</reference>
<dbReference type="Proteomes" id="UP001157161">
    <property type="component" value="Unassembled WGS sequence"/>
</dbReference>
<feature type="compositionally biased region" description="Low complexity" evidence="1">
    <location>
        <begin position="19"/>
        <end position="28"/>
    </location>
</feature>
<evidence type="ECO:0000313" key="2">
    <source>
        <dbReference type="EMBL" id="GMA31509.1"/>
    </source>
</evidence>
<feature type="region of interest" description="Disordered" evidence="1">
    <location>
        <begin position="1"/>
        <end position="35"/>
    </location>
</feature>
<name>A0AA38CSB8_9MICO</name>
<dbReference type="AlphaFoldDB" id="A0AA38CSB8"/>
<feature type="region of interest" description="Disordered" evidence="1">
    <location>
        <begin position="60"/>
        <end position="89"/>
    </location>
</feature>
<gene>
    <name evidence="2" type="ORF">GCM10025875_15010</name>
</gene>
<organism evidence="2 3">
    <name type="scientific">Litorihabitans aurantiacus</name>
    <dbReference type="NCBI Taxonomy" id="1930061"/>
    <lineage>
        <taxon>Bacteria</taxon>
        <taxon>Bacillati</taxon>
        <taxon>Actinomycetota</taxon>
        <taxon>Actinomycetes</taxon>
        <taxon>Micrococcales</taxon>
        <taxon>Beutenbergiaceae</taxon>
        <taxon>Litorihabitans</taxon>
    </lineage>
</organism>
<protein>
    <submittedName>
        <fullName evidence="2">Uncharacterized protein</fullName>
    </submittedName>
</protein>